<evidence type="ECO:0000313" key="3">
    <source>
        <dbReference type="Proteomes" id="UP001319874"/>
    </source>
</evidence>
<dbReference type="Pfam" id="PF03167">
    <property type="entry name" value="UDG"/>
    <property type="match status" value="1"/>
</dbReference>
<sequence length="98" mass="11125">MHACGIPWNDASGERLRKWLGIDVPSFYDQSRFAIIPMGFCYPGRDNGGDKPPRRECALNWLDSVLEKLESVQLKLLVGQYAQRHFLGGCRKRSLTDA</sequence>
<dbReference type="Gene3D" id="3.40.470.10">
    <property type="entry name" value="Uracil-DNA glycosylase-like domain"/>
    <property type="match status" value="1"/>
</dbReference>
<dbReference type="Proteomes" id="UP001319874">
    <property type="component" value="Chromosome 4"/>
</dbReference>
<dbReference type="CDD" id="cd10033">
    <property type="entry name" value="UDG_like"/>
    <property type="match status" value="1"/>
</dbReference>
<organism evidence="2 3">
    <name type="scientific">Paraburkholderia terrae</name>
    <dbReference type="NCBI Taxonomy" id="311230"/>
    <lineage>
        <taxon>Bacteria</taxon>
        <taxon>Pseudomonadati</taxon>
        <taxon>Pseudomonadota</taxon>
        <taxon>Betaproteobacteria</taxon>
        <taxon>Burkholderiales</taxon>
        <taxon>Burkholderiaceae</taxon>
        <taxon>Paraburkholderia</taxon>
    </lineage>
</organism>
<dbReference type="SUPFAM" id="SSF52141">
    <property type="entry name" value="Uracil-DNA glycosylase-like"/>
    <property type="match status" value="1"/>
</dbReference>
<dbReference type="PANTHER" id="PTHR42160">
    <property type="entry name" value="URACIL-DNA GLYCOSYLASE SUPERFAMILY PROTEIN"/>
    <property type="match status" value="1"/>
</dbReference>
<feature type="domain" description="Uracil-DNA glycosylase-like" evidence="1">
    <location>
        <begin position="2"/>
        <end position="89"/>
    </location>
</feature>
<dbReference type="InterPro" id="IPR005122">
    <property type="entry name" value="Uracil-DNA_glycosylase-like"/>
</dbReference>
<accession>A0ABM7UB36</accession>
<dbReference type="PANTHER" id="PTHR42160:SF1">
    <property type="entry name" value="URACIL-DNA GLYCOSYLASE SUPERFAMILY PROTEIN"/>
    <property type="match status" value="1"/>
</dbReference>
<proteinExistence type="predicted"/>
<dbReference type="InterPro" id="IPR047124">
    <property type="entry name" value="HI_0220.2"/>
</dbReference>
<gene>
    <name evidence="2" type="ORF">PTKU64_86630</name>
</gene>
<name>A0ABM7UB36_9BURK</name>
<reference evidence="2 3" key="1">
    <citation type="journal article" date="2022" name="Front. Microbiol.">
        <title>Identification and characterization of a novel class of self-sufficient cytochrome P450 hydroxylase involved in cyclohexanecarboxylate degradation in Paraburkholderia terrae strain KU-64.</title>
        <authorList>
            <person name="Yamamoto T."/>
            <person name="Hasegawa Y."/>
            <person name="Iwaki H."/>
        </authorList>
    </citation>
    <scope>NUCLEOTIDE SEQUENCE [LARGE SCALE GENOMIC DNA]</scope>
    <source>
        <strain evidence="2 3">KU-64</strain>
    </source>
</reference>
<dbReference type="EMBL" id="AP024958">
    <property type="protein sequence ID" value="BCZ84988.1"/>
    <property type="molecule type" value="Genomic_DNA"/>
</dbReference>
<dbReference type="InterPro" id="IPR036895">
    <property type="entry name" value="Uracil-DNA_glycosylase-like_sf"/>
</dbReference>
<evidence type="ECO:0000259" key="1">
    <source>
        <dbReference type="Pfam" id="PF03167"/>
    </source>
</evidence>
<evidence type="ECO:0000313" key="2">
    <source>
        <dbReference type="EMBL" id="BCZ84988.1"/>
    </source>
</evidence>
<keyword evidence="3" id="KW-1185">Reference proteome</keyword>
<protein>
    <recommendedName>
        <fullName evidence="1">Uracil-DNA glycosylase-like domain-containing protein</fullName>
    </recommendedName>
</protein>